<feature type="domain" description="Chorismate-utilising enzyme C-terminal" evidence="1">
    <location>
        <begin position="335"/>
        <end position="628"/>
    </location>
</feature>
<evidence type="ECO:0000259" key="2">
    <source>
        <dbReference type="Pfam" id="PF04715"/>
    </source>
</evidence>
<dbReference type="GO" id="GO:0000162">
    <property type="term" value="P:L-tryptophan biosynthetic process"/>
    <property type="evidence" value="ECO:0007669"/>
    <property type="project" value="TreeGrafter"/>
</dbReference>
<sequence length="636" mass="70101">MAFTIMPTSSSMACLVLFCLVNILHFALFYRIISHWHGDVHRRVTLPATIKDSCITAISATASASTTAAGNPRADRAWTVYAHRLPHTTQPDRVFHTLFRHDDASVWLDSARENDRQSRFSLMGSCQSTTGFKVEYRLARKQIDLYRHTGTGMQRQTDTLSATDTFWDWTSRLLGQFRDVPLAFMDGASGCCDSDEASRPVFDFATGLVGYFGYEMKEEALPGYERPAGMLAREDGPDAAFLFLDRFVSIDYATGTTWLVGLVCHDAAAGATTVPPHTSAASMPLPHVGMSMEAYRQWIEETARQLAQTCSSSSALVSSSSLASPHAEVVADTCDAYIRKIERAQSLIRDGESYELCLTTQVTGQLPRPLAHCADDTARPWTTLDFYRQLRHDNPAPYAAYLNLGSALCIASASPERFLRVSREGIVQMRPIKGTLKRQRTCCCGRGCVATGDETTGRPIDPPCARERDAALAHALSIDTKERGENLMIVDLIRNDLARICPPHTVRVPQLMTVETYETVHQMVTTVEGRLKDTVDAVKALQCCFPPGSMTGAPKLRSVQLLEQLEDHRPRGIYSGCLGYLSINGSADFNVVIRTVVMRDGQAITIGAGGAITILSDPMEEWREAITKADAVLPRR</sequence>
<gene>
    <name evidence="3" type="ORF">SYNPS1DRAFT_28654</name>
</gene>
<dbReference type="PANTHER" id="PTHR11236">
    <property type="entry name" value="AMINOBENZOATE/ANTHRANILATE SYNTHASE"/>
    <property type="match status" value="1"/>
</dbReference>
<evidence type="ECO:0000313" key="4">
    <source>
        <dbReference type="Proteomes" id="UP000278143"/>
    </source>
</evidence>
<dbReference type="InterPro" id="IPR015890">
    <property type="entry name" value="Chorismate_C"/>
</dbReference>
<dbReference type="InterPro" id="IPR019999">
    <property type="entry name" value="Anth_synth_I-like"/>
</dbReference>
<proteinExistence type="predicted"/>
<dbReference type="PRINTS" id="PR00095">
    <property type="entry name" value="ANTSNTHASEI"/>
</dbReference>
<dbReference type="Pfam" id="PF00425">
    <property type="entry name" value="Chorismate_bind"/>
    <property type="match status" value="1"/>
</dbReference>
<dbReference type="SUPFAM" id="SSF56322">
    <property type="entry name" value="ADC synthase"/>
    <property type="match status" value="1"/>
</dbReference>
<dbReference type="GO" id="GO:0008153">
    <property type="term" value="P:4-aminobenzoate biosynthetic process"/>
    <property type="evidence" value="ECO:0007669"/>
    <property type="project" value="TreeGrafter"/>
</dbReference>
<dbReference type="EMBL" id="KZ989681">
    <property type="protein sequence ID" value="RKP25616.1"/>
    <property type="molecule type" value="Genomic_DNA"/>
</dbReference>
<dbReference type="PANTHER" id="PTHR11236:SF18">
    <property type="entry name" value="AMINODEOXYCHORISMATE SYNTHASE"/>
    <property type="match status" value="1"/>
</dbReference>
<dbReference type="InterPro" id="IPR005801">
    <property type="entry name" value="ADC_synthase"/>
</dbReference>
<evidence type="ECO:0000313" key="3">
    <source>
        <dbReference type="EMBL" id="RKP25616.1"/>
    </source>
</evidence>
<dbReference type="Pfam" id="PF04715">
    <property type="entry name" value="Anth_synt_I_N"/>
    <property type="match status" value="1"/>
</dbReference>
<dbReference type="AlphaFoldDB" id="A0A4P9YZQ0"/>
<protein>
    <submittedName>
        <fullName evidence="3">ADC synthase</fullName>
    </submittedName>
</protein>
<dbReference type="Gene3D" id="3.60.120.10">
    <property type="entry name" value="Anthranilate synthase"/>
    <property type="match status" value="1"/>
</dbReference>
<evidence type="ECO:0000259" key="1">
    <source>
        <dbReference type="Pfam" id="PF00425"/>
    </source>
</evidence>
<dbReference type="GO" id="GO:0046820">
    <property type="term" value="F:4-amino-4-deoxychorismate synthase activity"/>
    <property type="evidence" value="ECO:0007669"/>
    <property type="project" value="TreeGrafter"/>
</dbReference>
<keyword evidence="4" id="KW-1185">Reference proteome</keyword>
<dbReference type="GO" id="GO:0005737">
    <property type="term" value="C:cytoplasm"/>
    <property type="evidence" value="ECO:0007669"/>
    <property type="project" value="TreeGrafter"/>
</dbReference>
<name>A0A4P9YZQ0_9FUNG</name>
<dbReference type="OrthoDB" id="64220at2759"/>
<accession>A0A4P9YZQ0</accession>
<organism evidence="3 4">
    <name type="scientific">Syncephalis pseudoplumigaleata</name>
    <dbReference type="NCBI Taxonomy" id="1712513"/>
    <lineage>
        <taxon>Eukaryota</taxon>
        <taxon>Fungi</taxon>
        <taxon>Fungi incertae sedis</taxon>
        <taxon>Zoopagomycota</taxon>
        <taxon>Zoopagomycotina</taxon>
        <taxon>Zoopagomycetes</taxon>
        <taxon>Zoopagales</taxon>
        <taxon>Piptocephalidaceae</taxon>
        <taxon>Syncephalis</taxon>
    </lineage>
</organism>
<reference evidence="4" key="1">
    <citation type="journal article" date="2018" name="Nat. Microbiol.">
        <title>Leveraging single-cell genomics to expand the fungal tree of life.</title>
        <authorList>
            <person name="Ahrendt S.R."/>
            <person name="Quandt C.A."/>
            <person name="Ciobanu D."/>
            <person name="Clum A."/>
            <person name="Salamov A."/>
            <person name="Andreopoulos B."/>
            <person name="Cheng J.F."/>
            <person name="Woyke T."/>
            <person name="Pelin A."/>
            <person name="Henrissat B."/>
            <person name="Reynolds N.K."/>
            <person name="Benny G.L."/>
            <person name="Smith M.E."/>
            <person name="James T.Y."/>
            <person name="Grigoriev I.V."/>
        </authorList>
    </citation>
    <scope>NUCLEOTIDE SEQUENCE [LARGE SCALE GENOMIC DNA]</scope>
    <source>
        <strain evidence="4">Benny S71-1</strain>
    </source>
</reference>
<feature type="domain" description="Anthranilate synthase component I N-terminal" evidence="2">
    <location>
        <begin position="91"/>
        <end position="255"/>
    </location>
</feature>
<dbReference type="Proteomes" id="UP000278143">
    <property type="component" value="Unassembled WGS sequence"/>
</dbReference>
<dbReference type="InterPro" id="IPR006805">
    <property type="entry name" value="Anth_synth_I_N"/>
</dbReference>